<feature type="region of interest" description="Disordered" evidence="4">
    <location>
        <begin position="572"/>
        <end position="634"/>
    </location>
</feature>
<dbReference type="InterPro" id="IPR036736">
    <property type="entry name" value="ACP-like_sf"/>
</dbReference>
<dbReference type="PROSITE" id="PS50075">
    <property type="entry name" value="CARRIER"/>
    <property type="match status" value="6"/>
</dbReference>
<evidence type="ECO:0000256" key="4">
    <source>
        <dbReference type="SAM" id="MobiDB-lite"/>
    </source>
</evidence>
<dbReference type="GO" id="GO:0044550">
    <property type="term" value="P:secondary metabolite biosynthetic process"/>
    <property type="evidence" value="ECO:0007669"/>
    <property type="project" value="TreeGrafter"/>
</dbReference>
<dbReference type="Gene3D" id="3.30.300.30">
    <property type="match status" value="5"/>
</dbReference>
<dbReference type="Gene3D" id="3.30.559.30">
    <property type="entry name" value="Nonribosomal peptide synthetase, condensation domain"/>
    <property type="match status" value="6"/>
</dbReference>
<dbReference type="GO" id="GO:0008610">
    <property type="term" value="P:lipid biosynthetic process"/>
    <property type="evidence" value="ECO:0007669"/>
    <property type="project" value="UniProtKB-ARBA"/>
</dbReference>
<feature type="domain" description="Carrier" evidence="5">
    <location>
        <begin position="1990"/>
        <end position="2064"/>
    </location>
</feature>
<dbReference type="InterPro" id="IPR000873">
    <property type="entry name" value="AMP-dep_synth/lig_dom"/>
</dbReference>
<dbReference type="Pfam" id="PF00550">
    <property type="entry name" value="PP-binding"/>
    <property type="match status" value="6"/>
</dbReference>
<dbReference type="Gene3D" id="3.40.50.1820">
    <property type="entry name" value="alpha/beta hydrolase"/>
    <property type="match status" value="1"/>
</dbReference>
<dbReference type="Gene3D" id="3.40.50.12780">
    <property type="entry name" value="N-terminal domain of ligase-like"/>
    <property type="match status" value="5"/>
</dbReference>
<evidence type="ECO:0000256" key="2">
    <source>
        <dbReference type="ARBA" id="ARBA00022450"/>
    </source>
</evidence>
<feature type="domain" description="Carrier" evidence="5">
    <location>
        <begin position="5502"/>
        <end position="5576"/>
    </location>
</feature>
<evidence type="ECO:0000256" key="1">
    <source>
        <dbReference type="ARBA" id="ARBA00001957"/>
    </source>
</evidence>
<dbReference type="GO" id="GO:0043041">
    <property type="term" value="P:amino acid activation for nonribosomal peptide biosynthetic process"/>
    <property type="evidence" value="ECO:0007669"/>
    <property type="project" value="TreeGrafter"/>
</dbReference>
<dbReference type="InterPro" id="IPR025110">
    <property type="entry name" value="AMP-bd_C"/>
</dbReference>
<comment type="cofactor">
    <cofactor evidence="1">
        <name>pantetheine 4'-phosphate</name>
        <dbReference type="ChEBI" id="CHEBI:47942"/>
    </cofactor>
</comment>
<dbReference type="InterPro" id="IPR009081">
    <property type="entry name" value="PP-bd_ACP"/>
</dbReference>
<evidence type="ECO:0000313" key="7">
    <source>
        <dbReference type="Proteomes" id="UP000563898"/>
    </source>
</evidence>
<feature type="compositionally biased region" description="Basic and acidic residues" evidence="4">
    <location>
        <begin position="625"/>
        <end position="634"/>
    </location>
</feature>
<dbReference type="SMART" id="SM00823">
    <property type="entry name" value="PKS_PP"/>
    <property type="match status" value="6"/>
</dbReference>
<dbReference type="SUPFAM" id="SSF52777">
    <property type="entry name" value="CoA-dependent acyltransferases"/>
    <property type="match status" value="12"/>
</dbReference>
<dbReference type="Proteomes" id="UP000563898">
    <property type="component" value="Unassembled WGS sequence"/>
</dbReference>
<dbReference type="Gene3D" id="3.30.559.10">
    <property type="entry name" value="Chloramphenicol acetyltransferase-like domain"/>
    <property type="match status" value="6"/>
</dbReference>
<gene>
    <name evidence="6" type="ORF">HGA05_02375</name>
</gene>
<name>A0A846WF41_9ACTN</name>
<dbReference type="InterPro" id="IPR001242">
    <property type="entry name" value="Condensation_dom"/>
</dbReference>
<keyword evidence="2" id="KW-0596">Phosphopantetheine</keyword>
<feature type="domain" description="Carrier" evidence="5">
    <location>
        <begin position="2933"/>
        <end position="3008"/>
    </location>
</feature>
<dbReference type="EMBL" id="JAAXPC010000001">
    <property type="protein sequence ID" value="NKY00425.1"/>
    <property type="molecule type" value="Genomic_DNA"/>
</dbReference>
<feature type="region of interest" description="Disordered" evidence="4">
    <location>
        <begin position="1271"/>
        <end position="1294"/>
    </location>
</feature>
<dbReference type="Gene3D" id="1.10.1200.10">
    <property type="entry name" value="ACP-like"/>
    <property type="match status" value="5"/>
</dbReference>
<dbReference type="PROSITE" id="PS00012">
    <property type="entry name" value="PHOSPHOPANTETHEINE"/>
    <property type="match status" value="3"/>
</dbReference>
<dbReference type="UniPathway" id="UPA00011"/>
<sequence>MTTVPTDDRYDFPLNDAQKTLLQRQSAVPSVPLNVANYVVLEGRLDAARFLDALRDEVRVGRAAQITLRTYAFGTSGVYDPTLHDFVEDIDLRNEEDPFGSALDMMREDVCKPVDPFVDRLARGILFELSSTRFVLFQRTHHIVTDGLGAVNYMIRGLARIGEILDGSPDVSVPTIPDLRAPARADAGYRASRRFKTDRDYWRAMLDGVGGGTPSPSVRVGPPSAINRRVSASIPAATMATLRCAAEERTTTLPALIATTLAAYFARTTDSDDVVIDLAVAARTVAALRNTPLPTLNFVPVRTGVGSATAVGDALRSTQSALMGALRHQRYRRDDIVADHGSPITGPVLNIMMFERKIQFGEVTATFHSLTTGPVDDLSLNIYPDTDGDPSVDGSLVVELEANPNRYDDADVVEHHRQIVALVGEVASALVNGGEVAVDDLPMVVEEPAAVSTPGRPRVLTEILDETIERFGDRIAVDGGACGEDALTFAELDERATEFAEELRGYGARPGETVAITLPRGVEQVVAWWAVARSGAAILLVDPSLMRVRVETILRVAGPVCVVSEEGVKFGGGLRGSRGSAPGGASHLDHRSKSADQRGDGVGDSAGSSGGLRRSRGSAPGGASHLDHRIEGVGDKPGVDDVAYVVFTSGTTGEPKGIAVPHRGLANLIRDAESLLDDGNGPGRLAAVASPAFDIAHFEMLACAGLGYTLVPIPSIDAGLGAALVENAVTHLYATPSLIARIPTHQLPWVVGTIGETLPPAVANQVSPQRILRNTYGPAEATLYATVATLDAPIPTDRPTPIGAAVDGMAAYLLDHRLRPQPTGMIGEIYLAGAQLALGYLGRTDLTAARFVACPWQPGTRMYRTGDLARIDPTTGLLEFHGRNDDQISVHGVRIEPAEIERTAADVDGVDAAVAIAVHNTQGTTIDVAITTDTDDPTALAATVRQHLFATLPSMMWPRRVVAVDELPLGTTGKLDRRAVANLLAQIPITPIAYEPPTDADETLVAATVSAVLDVDEPSMLASVIDLGGTSLSVMEIVGRLATATGRVLTIADITAATTLRDIAARLAAAPTHTAPALTPQTTRDHYRPTRPQQELWLAHRLNPADAAYHLPVHLEFAPAITTSVLTAALTDVATRHEALRTVFDAADDGTATARVLSAAHLADHLPVTTAPLDEPGIHAAATAPFDLSAGPAWRATIDDSGDAISVVLVAHHIAVDGASLPILVTDFLTAVDARRDGHAPSWPSPAAPFSASITPDPTDTTAAQNFWSTHLDGAPDRSALPEPARPGPVSYSHRHLDTTSRERLAQTAAAAGGTVTALMRVTLAAVLARVTGLDDVVLSLPTSGRATTADLGRVGMFVRTLPLRHTGTLDQRLGEALTRTDATLAEAVRHADAAPAGLADVLVTTAVTLPDVSDTTGTLLRTVRPLDTGFAQTALQFAITDTTDGIDIRMTVDEHRVDPAGAALLLDAFVEAVTQLADATADTVIGQQLPPVAAAEPTPRRTPTLDPIRALIPHTRSTPHAIAVTDTRGDLTYSQLAARARTLAITLLRTGVRDGDCVALQMGRSSDTIIAMVAVLMAGAAYVPIDPDHPQSRIDELLDAATPVAIIGDDLHVEARGPSTSADHRAPGEAYVIFTSGSTGTPKGVSVSRDNLATMLGATLDAVGAGPTDVWSWAHSYAFDFSVWEIFGALASGGRIAVLDRTTVRDPRLLLDALATHGVTILSQTPTAFARLTDPEIVGDDGDLPALRTVVFGGEALHPTALHDWAATHSGTRLINMYGITETTVHLTAADVDTTDARSIIGTPLDGVHLSVRDARGRRVPAGGRGELYVSGRQVSRGYLNAAAATATRFVADPEQTGARMYRTGDLVRILPDGRLAYLGRTDDQIQLRGHRIEPAEIAAVLRRLPGVTDARVLVEPGNRAGDERLVAAVTGPDSLDEAVLRTECAAQLPAYAVPSRIGVVASWPVTDTGKLDRASLLTAITATAAPTRPLTDAEQQVAAVIEEVIGVDVVDADANFFALGGNSLSAARLAAKLSGPQRWVTVGDVFAHPTVSALTTLMARPGEVAVGEPLAQLSAAQRALWILNRVEPSAAYHLAVRIRLTGSAGRGVLATALRDVADRHEALRTIYPEVDGEPVPRVLSAEEITPITDLDERPAVRTPFDLSIDCGWRAVISADGAELVLVAHHIVVDGWSVPVLVTDFLHALDARRDGVAPQWPEPQPLLAARRVPADADYWTTHLAGAPTTLALPEPPDPHPTGLTAGPAVVEHSTLDAATAAALAQRAADAGTTVYALLWVALAATLAEITGTDDTVIGIPVAGRDDPATHGLVGMLARTVPLRASGIRSSRVDDALAQAHTTFAAGMAHADTAPVTVPPVLLDHDVTPPIPPGIAEYEALPTGQARTALDVTVRDTGTGMTIALSVAEHHVDPAAGPVLLQRFVAVLRGLARAADARVEDLLPAAEPIESPAHTAEPADVLDLLRSVAARHPEATAVAHEHGSLTYAHLLARASAYAADLADSGVGAGDQVPLTLPPSVDAVVAMVGVLMADAVVVPIDPAAPQERVAAMLARCERATAPGDAYVMHTSGSTGTPKGVIATRAGLAAMLAASRDLIDPRPGDVWACTHAPTFDVSVWEIFGALTSGGTVAIVRRDDVIDVERFVDALDHRGVTILAHTPTSFVRLTDPTIGTHRLRTLRCLVLGGEAFDPTALQQWALLHPDVRLVTMYGPTETTVQVTGGDIDVGDHRPLIGRPLAGVGAEVLDVQDRPVPIGGRGELYLTGTQLARGYVDPTETAARFVAAPDGTRRYRTGDLVRRLSDGRLAYLGRTDDQVQIRGYRVEPAAVVAVLRSVPGVNDARVVVDSGAQPGDERLVGFVIGDADESTLMDACAAALPAHQVPARIGFVDRWPLTAHGKLDREALLRGLTAPDVSDPGELTDREQLIADAMAATLGDAPPITADTNFFAVGGNSLSAARLASRLTQSGLAISVTDVFAAPTVRDLAALDAVMTDVVPDLDGVRPQPDRLPLAPEQEDLWLRWRAEPDRTGYLMTMAIPVAEIWDGSIDDLRGALTSVALTYDALRTSFPIADDGTPYQERWTDADVRAHLGALAVTEVADVGEALAALAEPIDLTTSLPWRLSFVEHDATTWILVVVHHIVADGETLPILRSALTAPTLPAVDYRRYTQWRLDTLDARRAELTAYWTSVFAEPVATLQLPEIDLGAPAGGRPRHSAVVLATETTAQLDALAADARSTPFIVLHTVLAMILARQSGSDVVTIGTALSGRVDPRLADVPGLFARAVPLHSRIDLDIPFTDLLTRVTATDVGALAHADLPLSAIGRIADPDRDRAGRPLFDVVLGAVPDDVASRYSGATAPLFGIDVMSHRRDGRAHLDLTCGERVTDEPRLDALASLLGATLEQAVAQPERTGADLLGGPAVWRVEPPPPETLAELLDAQLATPSAIAVDDAAHRIPGCGAALRYGDVDRLADALAWRLREQGIGPGQVVACHLPRSVFGVVATVAIARTGAAFVAVDPADPAARRRDILDRARAAVVLTLVADEVPDVGAVPVIAVDNPYLYSRERRRFTRADRVRPLHIDDAAYLTFTSGTTGRPKGVVVTHRGLAGWARDTVRRLELTPLDRVMHTYAVGFDAHLMGIVPVLAAGACVVICPPEVIGGDDLADHIADTETTVLLTTPSVLSTISPAQVPEVRHVAVGGEALSARLAGTWMAHGHIVSNEYGPTETTVAVTSARCRLDGPITIGATMPGVDAVILDDALRPVPAYTIGELYIGGSALARGYLDDPAGTAAAFVAGPDGTRMYRTGDLVHRRADGDLVIHGRRDDQLKVRGIRIEPAEVEAALAGLADVSEAVVAARRTPAGERVLAAWVIPAPGSPVDGASLREQVRTVLPRSVVPASITLVDRLPLGPTGKIDRSRLPAPDLAADVAEIVAPRTDVERTVAAVYREVLGVDEVHAHADFFALGGTSLSATQVASRLSERLGADVAVRTLFDTRTVAALAAAIPVGSDVPVAVPRHLPRPERLPLAYPQRRIWIQHLRAPSSTAYHVPLVVRLSGAVDVDRLAKAMVAVLGRHESLRTVIDDGPWQRLADGADVRIVRVNGDVGAAIRDEITRPFDLECEIGVRAVLFESANHVDVAVTAHHIALDGWSVRLLLGELAQAFTGTELAAPALTYGDYTQWHLALLGRPDDPSSRYAREIRHWQQVLDGAAPFRTPGVGGDVGPGGRITHRFDTGVTTAITAAAQRESATLFQAAHAALASVLGRWARRDDVVIAMPVHGRSAPQWESVVGMFVNTVALRTRIDATTSMRSAVRQARDVALDALAHAEVPYEAVAAAVRPGARDGIDPLTSILLVGQDVVPALDGAGVFNAGVFNAGVLADGVRAEPVPLDGDAVAAKLDAELVITIVDGHLEATAVYSPRVPAEVADALLTDVCAALAAMADDLDRPFPELTALPTGVVAEEVTPRPIAAVGEPNSHDVEAVRAVMADILGVDDVATDEDFFTLGGTSLSATQVSSRLGRDLGVRVPTALVFDHPTPRALASAVAGVVSAVGAGEGAVGGEMSAVAGVEGAVGGEWVPLAPTQRRLWTAASMAEAAPLYAVPVVVPVPDGVTAEKAADALLAVIARHQALRLAYGDTGSGPCQRVVEGWSPDVEILPADSLDADVLTGLLHLPPANSAGQPPVRALVVGVLTDTGERPLAMGILVHHISIDGESAAMIAADLTAAVMGTPLGPSTGDFLGAAAELDARERTERADQLEFWEQALDGYADDLGLVEHRPVVRDLSTATVRRTLTRQLTDKIRSTARVHHASEFHILHAATAFALSVQAGADDIAIATPVSLRGDDRWRSVVGMLVSTVVVRTRIGAVGTVEELINMVRDDDLAATDHALVAFDDVVDHLGVTRVVGRHPLVQIMFSVVDGAMASGSAAAAGTVPGIDEFSPRSEFDLQVIIALDPEGHRIDVIYARQLFSEAQINTIVRRIGTALQIVTGDGTQRLDPTRLLSRRESEFILEHAGATPDSVEPPLLHDILDAAVRRHANVMAVGDGVRHLTFAELDAWVSVTVRSFADRGVRVGDRVGLLIDRSVEWVVAWWAVSRLGAVIVAVDVDHPAARIEKTLALAQARPVTRHDIPPQPHGPVTPVPAQRVSPDALAYIITTSGTTGTPSAVAVTHRGLHRCTRVSGISVLDRVAFTTGPAFDASIMAILSAVGAGAALVVAPSTVRAGNQLTAWLRDVSATVILGTPSVMQTVDPAALPSMRRVFIGGEALPRTLADQWSAHTEVDNVYGPTEATVWVTGAPYRSDEPNRIGYPLPGIGTIILDRRLRPAAPGVVGELYVAGTGLARGYLGDPGKTAARFVAGPGGERLYRTGDLVRWDRRGGGLIYVGRVDRQIKIRGQRVEPAEIDAVLLGSGAAQAATVVRPGPAGAALISYVVGDAAGVEQMRRAVVRTLPRHMVPAQIIAVAALPHTSAGKIDDAALPPPQWTRSGRAPATAHEHAVCAAFESVLGVPVGMDDDFFDAGGNSLALIALRDEIEHRTGLRMSVAELFAHATPAGVVASGDRLLEHRVVELSAESAARKAMVGESAPLWVVHTVTGIVTDYAPLAHALPDRRVLGVQLPELLDTAHAMPESLAAIAARHVTAIRERQPNGPYRLIGWSYGGVLAHEIARQIVESGGEIALLVLLDPRTPAEVAAAELEGVADDDAARLDELLQPLAAADPDLAATVTHRIGIVVDGLRRHQPSSVTAGRVLYLASNDGGMDVDVKRQAWAPYLDGDVEVIETGRAHADLGGPASMRQIAELLEEHW</sequence>
<dbReference type="RefSeq" id="WP_006371068.1">
    <property type="nucleotide sequence ID" value="NZ_JAAXPC010000001.1"/>
</dbReference>
<dbReference type="SUPFAM" id="SSF53474">
    <property type="entry name" value="alpha/beta-Hydrolases"/>
    <property type="match status" value="1"/>
</dbReference>
<dbReference type="PROSITE" id="PS00455">
    <property type="entry name" value="AMP_BINDING"/>
    <property type="match status" value="4"/>
</dbReference>
<comment type="caution">
    <text evidence="6">The sequence shown here is derived from an EMBL/GenBank/DDBJ whole genome shotgun (WGS) entry which is preliminary data.</text>
</comment>
<dbReference type="NCBIfam" id="NF003417">
    <property type="entry name" value="PRK04813.1"/>
    <property type="match status" value="7"/>
</dbReference>
<dbReference type="SUPFAM" id="SSF56801">
    <property type="entry name" value="Acetyl-CoA synthetase-like"/>
    <property type="match status" value="5"/>
</dbReference>
<accession>A0A846WF41</accession>
<feature type="domain" description="Carrier" evidence="5">
    <location>
        <begin position="3947"/>
        <end position="4022"/>
    </location>
</feature>
<dbReference type="GO" id="GO:0003824">
    <property type="term" value="F:catalytic activity"/>
    <property type="evidence" value="ECO:0007669"/>
    <property type="project" value="InterPro"/>
</dbReference>
<dbReference type="InterPro" id="IPR020806">
    <property type="entry name" value="PKS_PP-bd"/>
</dbReference>
<evidence type="ECO:0000259" key="5">
    <source>
        <dbReference type="PROSITE" id="PS50075"/>
    </source>
</evidence>
<feature type="compositionally biased region" description="Basic and acidic residues" evidence="4">
    <location>
        <begin position="587"/>
        <end position="601"/>
    </location>
</feature>
<dbReference type="Pfam" id="PF13193">
    <property type="entry name" value="AMP-binding_C"/>
    <property type="match status" value="4"/>
</dbReference>
<dbReference type="CDD" id="cd05930">
    <property type="entry name" value="A_NRPS"/>
    <property type="match status" value="5"/>
</dbReference>
<dbReference type="InterPro" id="IPR006162">
    <property type="entry name" value="Ppantetheine_attach_site"/>
</dbReference>
<dbReference type="SUPFAM" id="SSF47336">
    <property type="entry name" value="ACP-like"/>
    <property type="match status" value="6"/>
</dbReference>
<dbReference type="PANTHER" id="PTHR45527">
    <property type="entry name" value="NONRIBOSOMAL PEPTIDE SYNTHETASE"/>
    <property type="match status" value="1"/>
</dbReference>
<dbReference type="InterPro" id="IPR020802">
    <property type="entry name" value="TesA-like"/>
</dbReference>
<keyword evidence="3" id="KW-0597">Phosphoprotein</keyword>
<dbReference type="InterPro" id="IPR042099">
    <property type="entry name" value="ANL_N_sf"/>
</dbReference>
<dbReference type="InterPro" id="IPR029058">
    <property type="entry name" value="AB_hydrolase_fold"/>
</dbReference>
<proteinExistence type="predicted"/>
<evidence type="ECO:0000256" key="3">
    <source>
        <dbReference type="ARBA" id="ARBA00022553"/>
    </source>
</evidence>
<dbReference type="InterPro" id="IPR010071">
    <property type="entry name" value="AA_adenyl_dom"/>
</dbReference>
<organism evidence="6 7">
    <name type="scientific">Gordonia polyisoprenivorans</name>
    <dbReference type="NCBI Taxonomy" id="84595"/>
    <lineage>
        <taxon>Bacteria</taxon>
        <taxon>Bacillati</taxon>
        <taxon>Actinomycetota</taxon>
        <taxon>Actinomycetes</taxon>
        <taxon>Mycobacteriales</taxon>
        <taxon>Gordoniaceae</taxon>
        <taxon>Gordonia</taxon>
    </lineage>
</organism>
<dbReference type="PANTHER" id="PTHR45527:SF1">
    <property type="entry name" value="FATTY ACID SYNTHASE"/>
    <property type="match status" value="1"/>
</dbReference>
<dbReference type="InterPro" id="IPR001031">
    <property type="entry name" value="Thioesterase"/>
</dbReference>
<dbReference type="GO" id="GO:0005737">
    <property type="term" value="C:cytoplasm"/>
    <property type="evidence" value="ECO:0007669"/>
    <property type="project" value="TreeGrafter"/>
</dbReference>
<feature type="domain" description="Carrier" evidence="5">
    <location>
        <begin position="996"/>
        <end position="1071"/>
    </location>
</feature>
<evidence type="ECO:0000313" key="6">
    <source>
        <dbReference type="EMBL" id="NKY00425.1"/>
    </source>
</evidence>
<dbReference type="NCBIfam" id="TIGR01733">
    <property type="entry name" value="AA-adenyl-dom"/>
    <property type="match status" value="2"/>
</dbReference>
<dbReference type="SMART" id="SM00824">
    <property type="entry name" value="PKS_TE"/>
    <property type="match status" value="1"/>
</dbReference>
<feature type="domain" description="Carrier" evidence="5">
    <location>
        <begin position="4487"/>
        <end position="4562"/>
    </location>
</feature>
<dbReference type="Pfam" id="PF00501">
    <property type="entry name" value="AMP-binding"/>
    <property type="match status" value="6"/>
</dbReference>
<dbReference type="Pfam" id="PF00975">
    <property type="entry name" value="Thioesterase"/>
    <property type="match status" value="1"/>
</dbReference>
<dbReference type="Pfam" id="PF00668">
    <property type="entry name" value="Condensation"/>
    <property type="match status" value="6"/>
</dbReference>
<reference evidence="6 7" key="1">
    <citation type="submission" date="2020-04" db="EMBL/GenBank/DDBJ databases">
        <title>MicrobeNet Type strains.</title>
        <authorList>
            <person name="Nicholson A.C."/>
        </authorList>
    </citation>
    <scope>NUCLEOTIDE SEQUENCE [LARGE SCALE GENOMIC DNA]</scope>
    <source>
        <strain evidence="6 7">ATCC BAA-14</strain>
    </source>
</reference>
<dbReference type="InterPro" id="IPR020845">
    <property type="entry name" value="AMP-binding_CS"/>
</dbReference>
<dbReference type="InterPro" id="IPR023213">
    <property type="entry name" value="CAT-like_dom_sf"/>
</dbReference>
<feature type="compositionally biased region" description="Low complexity" evidence="4">
    <location>
        <begin position="577"/>
        <end position="586"/>
    </location>
</feature>
<protein>
    <submittedName>
        <fullName evidence="6">Non-ribosomal peptide synthetase</fullName>
    </submittedName>
</protein>
<dbReference type="InterPro" id="IPR045851">
    <property type="entry name" value="AMP-bd_C_sf"/>
</dbReference>
<dbReference type="GO" id="GO:0031177">
    <property type="term" value="F:phosphopantetheine binding"/>
    <property type="evidence" value="ECO:0007669"/>
    <property type="project" value="InterPro"/>
</dbReference>